<gene>
    <name evidence="5" type="ORF">ACH4OY_11650</name>
</gene>
<dbReference type="InterPro" id="IPR012334">
    <property type="entry name" value="Pectin_lyas_fold"/>
</dbReference>
<evidence type="ECO:0000313" key="6">
    <source>
        <dbReference type="Proteomes" id="UP001611075"/>
    </source>
</evidence>
<dbReference type="SUPFAM" id="SSF51126">
    <property type="entry name" value="Pectin lyase-like"/>
    <property type="match status" value="1"/>
</dbReference>
<organism evidence="5 6">
    <name type="scientific">Micromonospora rubida</name>
    <dbReference type="NCBI Taxonomy" id="2697657"/>
    <lineage>
        <taxon>Bacteria</taxon>
        <taxon>Bacillati</taxon>
        <taxon>Actinomycetota</taxon>
        <taxon>Actinomycetes</taxon>
        <taxon>Micromonosporales</taxon>
        <taxon>Micromonosporaceae</taxon>
        <taxon>Micromonospora</taxon>
    </lineage>
</organism>
<dbReference type="Pfam" id="PF12708">
    <property type="entry name" value="Pect-lyase_RHGA_epim"/>
    <property type="match status" value="1"/>
</dbReference>
<dbReference type="InterPro" id="IPR051550">
    <property type="entry name" value="SCF-Subunits/Alg-Epimerases"/>
</dbReference>
<feature type="region of interest" description="Disordered" evidence="2">
    <location>
        <begin position="535"/>
        <end position="560"/>
    </location>
</feature>
<name>A0ABW7SLC6_9ACTN</name>
<evidence type="ECO:0000256" key="1">
    <source>
        <dbReference type="ARBA" id="ARBA00022737"/>
    </source>
</evidence>
<keyword evidence="6" id="KW-1185">Reference proteome</keyword>
<sequence length="560" mass="59715">MPFQGVPVNVRDRRPAVAGAPLHCDATEYGLCGDGMTNDQPALAALVDRLGDGYAADGRARVIYCPPGIYSIRDAGTVWRSGVSLIGAGPGATRFLLSNEGNRSEPTPLAFWTTVQHGADRDRHIADCAFADFEIDGSGVAMAEYNYLAKGLGLQYVVRGTFRNLYIHHTAATGLGCDFLQDSLIEGVVVVGCGRLDNGEEMGGAGIGVGIGGWGTVERLTIANCTTLSNGTNGIFLELQKPYWPPPRGYRIIGCHSQGNRFGISDWGADGLVVSACTMIGNLEAGFDVSAEGTSGIAGRGGLLTDCVIDGNIRDGVSMGNTPGPYTLRGNRISGNGAYGYHGHDLGHGYEGAAMDVVIDSNDFWGNGLDGIRIDRPMADAVLLNNRIRNNGRQCAVEYRGSGESVRYNDRSLVDRAADWPHDGHRGKVLRVDRKVAVVAANDGNELTLAPVRPDAYSAWSGDTPLPGVAYELSAGPECRAGITINAPFDSATVRGNRIWDNHDRRTQTHGLWITERGSCVACRVEDNDLAGNAVAPTRLDTPPVGGRWDRNHGDQDWDC</sequence>
<protein>
    <submittedName>
        <fullName evidence="5">Right-handed parallel beta-helix repeat-containing protein</fullName>
    </submittedName>
</protein>
<dbReference type="InterPro" id="IPR024535">
    <property type="entry name" value="RHGA/B-epi-like_pectate_lyase"/>
</dbReference>
<dbReference type="InterPro" id="IPR006626">
    <property type="entry name" value="PbH1"/>
</dbReference>
<dbReference type="Gene3D" id="2.160.20.10">
    <property type="entry name" value="Single-stranded right-handed beta-helix, Pectin lyase-like"/>
    <property type="match status" value="2"/>
</dbReference>
<dbReference type="InterPro" id="IPR039448">
    <property type="entry name" value="Beta_helix"/>
</dbReference>
<dbReference type="PANTHER" id="PTHR22990">
    <property type="entry name" value="F-BOX ONLY PROTEIN"/>
    <property type="match status" value="1"/>
</dbReference>
<dbReference type="Pfam" id="PF13229">
    <property type="entry name" value="Beta_helix"/>
    <property type="match status" value="1"/>
</dbReference>
<evidence type="ECO:0000256" key="2">
    <source>
        <dbReference type="SAM" id="MobiDB-lite"/>
    </source>
</evidence>
<comment type="caution">
    <text evidence="5">The sequence shown here is derived from an EMBL/GenBank/DDBJ whole genome shotgun (WGS) entry which is preliminary data.</text>
</comment>
<dbReference type="RefSeq" id="WP_396678684.1">
    <property type="nucleotide sequence ID" value="NZ_JBIRPU010000006.1"/>
</dbReference>
<accession>A0ABW7SLC6</accession>
<evidence type="ECO:0000313" key="5">
    <source>
        <dbReference type="EMBL" id="MFI0793336.1"/>
    </source>
</evidence>
<feature type="domain" description="Rhamnogalacturonase A/B/Epimerase-like pectate lyase" evidence="3">
    <location>
        <begin position="26"/>
        <end position="91"/>
    </location>
</feature>
<keyword evidence="1" id="KW-0677">Repeat</keyword>
<dbReference type="SMART" id="SM00710">
    <property type="entry name" value="PbH1"/>
    <property type="match status" value="11"/>
</dbReference>
<dbReference type="InterPro" id="IPR011050">
    <property type="entry name" value="Pectin_lyase_fold/virulence"/>
</dbReference>
<proteinExistence type="predicted"/>
<evidence type="ECO:0000259" key="4">
    <source>
        <dbReference type="Pfam" id="PF13229"/>
    </source>
</evidence>
<reference evidence="5 6" key="1">
    <citation type="submission" date="2024-10" db="EMBL/GenBank/DDBJ databases">
        <title>The Natural Products Discovery Center: Release of the First 8490 Sequenced Strains for Exploring Actinobacteria Biosynthetic Diversity.</title>
        <authorList>
            <person name="Kalkreuter E."/>
            <person name="Kautsar S.A."/>
            <person name="Yang D."/>
            <person name="Bader C.D."/>
            <person name="Teijaro C.N."/>
            <person name="Fluegel L."/>
            <person name="Davis C.M."/>
            <person name="Simpson J.R."/>
            <person name="Lauterbach L."/>
            <person name="Steele A.D."/>
            <person name="Gui C."/>
            <person name="Meng S."/>
            <person name="Li G."/>
            <person name="Viehrig K."/>
            <person name="Ye F."/>
            <person name="Su P."/>
            <person name="Kiefer A.F."/>
            <person name="Nichols A."/>
            <person name="Cepeda A.J."/>
            <person name="Yan W."/>
            <person name="Fan B."/>
            <person name="Jiang Y."/>
            <person name="Adhikari A."/>
            <person name="Zheng C.-J."/>
            <person name="Schuster L."/>
            <person name="Cowan T.M."/>
            <person name="Smanski M.J."/>
            <person name="Chevrette M.G."/>
            <person name="De Carvalho L.P.S."/>
            <person name="Shen B."/>
        </authorList>
    </citation>
    <scope>NUCLEOTIDE SEQUENCE [LARGE SCALE GENOMIC DNA]</scope>
    <source>
        <strain evidence="5 6">NPDC021253</strain>
    </source>
</reference>
<feature type="compositionally biased region" description="Basic and acidic residues" evidence="2">
    <location>
        <begin position="548"/>
        <end position="560"/>
    </location>
</feature>
<dbReference type="PANTHER" id="PTHR22990:SF15">
    <property type="entry name" value="F-BOX ONLY PROTEIN 10"/>
    <property type="match status" value="1"/>
</dbReference>
<feature type="domain" description="Right handed beta helix" evidence="4">
    <location>
        <begin position="301"/>
        <end position="409"/>
    </location>
</feature>
<dbReference type="Proteomes" id="UP001611075">
    <property type="component" value="Unassembled WGS sequence"/>
</dbReference>
<evidence type="ECO:0000259" key="3">
    <source>
        <dbReference type="Pfam" id="PF12708"/>
    </source>
</evidence>
<dbReference type="EMBL" id="JBIRPU010000006">
    <property type="protein sequence ID" value="MFI0793336.1"/>
    <property type="molecule type" value="Genomic_DNA"/>
</dbReference>